<dbReference type="PANTHER" id="PTHR13070:SF0">
    <property type="entry name" value="TRNA-SPLICING ENDONUCLEASE SUBUNIT SEN34"/>
    <property type="match status" value="1"/>
</dbReference>
<evidence type="ECO:0000256" key="3">
    <source>
        <dbReference type="ARBA" id="ARBA00006344"/>
    </source>
</evidence>
<keyword evidence="8" id="KW-0819">tRNA processing</keyword>
<dbReference type="InterPro" id="IPR004274">
    <property type="entry name" value="FCP1_dom"/>
</dbReference>
<dbReference type="InterPro" id="IPR011856">
    <property type="entry name" value="tRNA_endonuc-like_dom_sf"/>
</dbReference>
<dbReference type="OrthoDB" id="287041at2759"/>
<comment type="catalytic activity">
    <reaction evidence="17">
        <text>pretRNA = a 3'-half-tRNA molecule with a 5'-OH end + a 5'-half-tRNA molecule with a 2',3'-cyclic phosphate end + an intron with a 2',3'-cyclic phosphate and a 5'-hydroxyl terminus.</text>
        <dbReference type="EC" id="4.6.1.16"/>
    </reaction>
</comment>
<keyword evidence="15" id="KW-0472">Membrane</keyword>
<dbReference type="AlphaFoldDB" id="A0A7R8W187"/>
<dbReference type="Gene3D" id="3.40.50.1000">
    <property type="entry name" value="HAD superfamily/HAD-like"/>
    <property type="match status" value="1"/>
</dbReference>
<dbReference type="InterPro" id="IPR006677">
    <property type="entry name" value="tRNA_intron_Endonuc_cat-like"/>
</dbReference>
<dbReference type="InterPro" id="IPR036167">
    <property type="entry name" value="tRNA_intron_Endo_cat-like_sf"/>
</dbReference>
<evidence type="ECO:0000256" key="12">
    <source>
        <dbReference type="ARBA" id="ARBA00022989"/>
    </source>
</evidence>
<dbReference type="GO" id="GO:0000213">
    <property type="term" value="F:tRNA-intron lyase activity"/>
    <property type="evidence" value="ECO:0007669"/>
    <property type="project" value="UniProtKB-EC"/>
</dbReference>
<keyword evidence="9" id="KW-0999">Mitochondrion inner membrane</keyword>
<sequence length="644" mass="73169">MLPAKLLVLHGRRSPMLVRQLLSSFFSGLPHQRAFTGGRCSPVVDVYLLVPRRTWRLSTQMLRFSMQQSAAPPPPGKADSPVNAEDILKTKVGSASNAEDPDEAERKRKLEASRRAMRYTFLFLGTIFFGTSAFLLYEWGSPPRRDDDGSIIEDEFSELPLPQQYVMRTWNGLKMYNKMIQDPSRDQLLPDPVTEPYYQPPYTLVLEMKDVLVHPDWTYQTGWRFKKRPGVDFFLQQVAPPLFEVVIYTSEQGFTAFPILDSLDSKGVIMYRLFRDATRYYKGTHVKDLSHLNRDLSKVIMVDCAKESVQLNPRNALVIPKWEGDDEDRTLIDLAIMLRAMATANLEDVREVLDHYRQYEDPMAHCASVAEEGDRKPADSSGVITVQALADSFLVWKPEEAIRLRECERLVPVPFGAYPPAPRQIHKSGMPCLLTADAARSLGEKGWIRTMDFLAQPPSTRERTQEIQSHRDQIIRGKWPKILAGDASEESVIQEEMDKIGLLPRRHALVQHFIADPLCENRLKEEDPSKSTGPSKHPSQVFRDLHKRGVYITEGAKFGGDFLVYPGDPLRFHSSFVVGALERGASVRPVDLIAKARVAHSARKALVLAFPADSEEKDPDSTSTHFEVVRWSPLNDLLRRNNNY</sequence>
<evidence type="ECO:0000256" key="18">
    <source>
        <dbReference type="ARBA" id="ARBA00061911"/>
    </source>
</evidence>
<name>A0A7R8W187_9CRUS</name>
<keyword evidence="13" id="KW-0811">Translocation</keyword>
<evidence type="ECO:0000256" key="5">
    <source>
        <dbReference type="ARBA" id="ARBA00012573"/>
    </source>
</evidence>
<evidence type="ECO:0000256" key="14">
    <source>
        <dbReference type="ARBA" id="ARBA00023128"/>
    </source>
</evidence>
<dbReference type="FunFam" id="3.40.50.1000:FF:000019">
    <property type="entry name" value="Mitochondrial import inner membrane translocase subunit TIM50"/>
    <property type="match status" value="1"/>
</dbReference>
<dbReference type="InterPro" id="IPR036412">
    <property type="entry name" value="HAD-like_sf"/>
</dbReference>
<evidence type="ECO:0000256" key="15">
    <source>
        <dbReference type="ARBA" id="ARBA00023136"/>
    </source>
</evidence>
<evidence type="ECO:0000256" key="1">
    <source>
        <dbReference type="ARBA" id="ARBA00002959"/>
    </source>
</evidence>
<evidence type="ECO:0000256" key="7">
    <source>
        <dbReference type="ARBA" id="ARBA00022692"/>
    </source>
</evidence>
<evidence type="ECO:0000313" key="19">
    <source>
        <dbReference type="EMBL" id="CAD7222843.1"/>
    </source>
</evidence>
<comment type="subunit">
    <text evidence="18">Component of the TIM23 complex at least composed of Tim23, Tim17 (Tim17a1, Tim17a2 or Tim17b1) and a Tim50.</text>
</comment>
<accession>A0A7R8W187</accession>
<dbReference type="GO" id="GO:0015031">
    <property type="term" value="P:protein transport"/>
    <property type="evidence" value="ECO:0007669"/>
    <property type="project" value="UniProtKB-KW"/>
</dbReference>
<evidence type="ECO:0000256" key="10">
    <source>
        <dbReference type="ARBA" id="ARBA00022927"/>
    </source>
</evidence>
<evidence type="ECO:0000256" key="8">
    <source>
        <dbReference type="ARBA" id="ARBA00022694"/>
    </source>
</evidence>
<keyword evidence="12" id="KW-1133">Transmembrane helix</keyword>
<dbReference type="CDD" id="cd22363">
    <property type="entry name" value="tRNA-intron_lyase_C"/>
    <property type="match status" value="1"/>
</dbReference>
<dbReference type="CDD" id="cd07521">
    <property type="entry name" value="HAD_FCP1-like"/>
    <property type="match status" value="1"/>
</dbReference>
<evidence type="ECO:0000256" key="2">
    <source>
        <dbReference type="ARBA" id="ARBA00004434"/>
    </source>
</evidence>
<dbReference type="PROSITE" id="PS50969">
    <property type="entry name" value="FCP1"/>
    <property type="match status" value="1"/>
</dbReference>
<dbReference type="PANTHER" id="PTHR13070">
    <property type="entry name" value="TRNA-SPLICING ENDONUCLEASE SUBUNIT SEN34-RELATED"/>
    <property type="match status" value="1"/>
</dbReference>
<comment type="similarity">
    <text evidence="4">Belongs to the tRNA-intron endonuclease family.</text>
</comment>
<keyword evidence="14" id="KW-0496">Mitochondrion</keyword>
<evidence type="ECO:0000256" key="6">
    <source>
        <dbReference type="ARBA" id="ARBA00022448"/>
    </source>
</evidence>
<comment type="similarity">
    <text evidence="3">Belongs to the TIM50 family.</text>
</comment>
<keyword evidence="11" id="KW-0809">Transit peptide</keyword>
<dbReference type="GO" id="GO:0005634">
    <property type="term" value="C:nucleus"/>
    <property type="evidence" value="ECO:0007669"/>
    <property type="project" value="UniProtKB-ARBA"/>
</dbReference>
<dbReference type="InterPro" id="IPR023214">
    <property type="entry name" value="HAD_sf"/>
</dbReference>
<evidence type="ECO:0000256" key="4">
    <source>
        <dbReference type="ARBA" id="ARBA00008078"/>
    </source>
</evidence>
<dbReference type="SUPFAM" id="SSF56784">
    <property type="entry name" value="HAD-like"/>
    <property type="match status" value="1"/>
</dbReference>
<protein>
    <recommendedName>
        <fullName evidence="5">tRNA-intron lyase</fullName>
        <ecNumber evidence="5">4.6.1.16</ecNumber>
    </recommendedName>
</protein>
<dbReference type="InterPro" id="IPR059049">
    <property type="entry name" value="TSEN34_N"/>
</dbReference>
<dbReference type="EMBL" id="OB660112">
    <property type="protein sequence ID" value="CAD7222843.1"/>
    <property type="molecule type" value="Genomic_DNA"/>
</dbReference>
<evidence type="ECO:0000256" key="11">
    <source>
        <dbReference type="ARBA" id="ARBA00022946"/>
    </source>
</evidence>
<dbReference type="Gene3D" id="3.40.1350.10">
    <property type="match status" value="1"/>
</dbReference>
<evidence type="ECO:0000256" key="13">
    <source>
        <dbReference type="ARBA" id="ARBA00023010"/>
    </source>
</evidence>
<keyword evidence="10" id="KW-0653">Protein transport</keyword>
<evidence type="ECO:0000256" key="16">
    <source>
        <dbReference type="ARBA" id="ARBA00023239"/>
    </source>
</evidence>
<dbReference type="Pfam" id="PF26577">
    <property type="entry name" value="TSEN34_N"/>
    <property type="match status" value="1"/>
</dbReference>
<comment type="function">
    <text evidence="1">Essential component of the TIM23 complex, a complex that mediates the translocation of transit peptide-containing proteins across the mitochondrial inner membrane.</text>
</comment>
<comment type="subcellular location">
    <subcellularLocation>
        <location evidence="2">Mitochondrion inner membrane</location>
        <topology evidence="2">Single-pass membrane protein</topology>
    </subcellularLocation>
</comment>
<dbReference type="GO" id="GO:0005743">
    <property type="term" value="C:mitochondrial inner membrane"/>
    <property type="evidence" value="ECO:0007669"/>
    <property type="project" value="UniProtKB-SubCell"/>
</dbReference>
<dbReference type="SMART" id="SM00577">
    <property type="entry name" value="CPDc"/>
    <property type="match status" value="1"/>
</dbReference>
<gene>
    <name evidence="19" type="ORF">CTOB1V02_LOCUS840</name>
</gene>
<dbReference type="GO" id="GO:0000379">
    <property type="term" value="P:tRNA-type intron splice site recognition and cleavage"/>
    <property type="evidence" value="ECO:0007669"/>
    <property type="project" value="TreeGrafter"/>
</dbReference>
<dbReference type="SUPFAM" id="SSF53032">
    <property type="entry name" value="tRNA-intron endonuclease catalytic domain-like"/>
    <property type="match status" value="1"/>
</dbReference>
<keyword evidence="7" id="KW-0812">Transmembrane</keyword>
<dbReference type="Pfam" id="PF03031">
    <property type="entry name" value="NIF"/>
    <property type="match status" value="1"/>
</dbReference>
<evidence type="ECO:0000256" key="9">
    <source>
        <dbReference type="ARBA" id="ARBA00022792"/>
    </source>
</evidence>
<keyword evidence="6" id="KW-0813">Transport</keyword>
<evidence type="ECO:0000256" key="17">
    <source>
        <dbReference type="ARBA" id="ARBA00034031"/>
    </source>
</evidence>
<reference evidence="19" key="1">
    <citation type="submission" date="2020-11" db="EMBL/GenBank/DDBJ databases">
        <authorList>
            <person name="Tran Van P."/>
        </authorList>
    </citation>
    <scope>NUCLEOTIDE SEQUENCE</scope>
</reference>
<organism evidence="19">
    <name type="scientific">Cyprideis torosa</name>
    <dbReference type="NCBI Taxonomy" id="163714"/>
    <lineage>
        <taxon>Eukaryota</taxon>
        <taxon>Metazoa</taxon>
        <taxon>Ecdysozoa</taxon>
        <taxon>Arthropoda</taxon>
        <taxon>Crustacea</taxon>
        <taxon>Oligostraca</taxon>
        <taxon>Ostracoda</taxon>
        <taxon>Podocopa</taxon>
        <taxon>Podocopida</taxon>
        <taxon>Cytherocopina</taxon>
        <taxon>Cytheroidea</taxon>
        <taxon>Cytherideidae</taxon>
        <taxon>Cyprideis</taxon>
    </lineage>
</organism>
<dbReference type="Pfam" id="PF01974">
    <property type="entry name" value="tRNA_int_endo"/>
    <property type="match status" value="1"/>
</dbReference>
<dbReference type="GO" id="GO:0003676">
    <property type="term" value="F:nucleic acid binding"/>
    <property type="evidence" value="ECO:0007669"/>
    <property type="project" value="InterPro"/>
</dbReference>
<proteinExistence type="inferred from homology"/>
<keyword evidence="16" id="KW-0456">Lyase</keyword>
<dbReference type="EC" id="4.6.1.16" evidence="5"/>